<dbReference type="SMART" id="SM00829">
    <property type="entry name" value="PKS_ER"/>
    <property type="match status" value="1"/>
</dbReference>
<dbReference type="GO" id="GO:0070402">
    <property type="term" value="F:NADPH binding"/>
    <property type="evidence" value="ECO:0007669"/>
    <property type="project" value="TreeGrafter"/>
</dbReference>
<proteinExistence type="predicted"/>
<dbReference type="RefSeq" id="WP_033362179.1">
    <property type="nucleotide sequence ID" value="NZ_CP073767.1"/>
</dbReference>
<dbReference type="GO" id="GO:0035925">
    <property type="term" value="F:mRNA 3'-UTR AU-rich region binding"/>
    <property type="evidence" value="ECO:0007669"/>
    <property type="project" value="TreeGrafter"/>
</dbReference>
<dbReference type="PANTHER" id="PTHR48106:SF13">
    <property type="entry name" value="QUINONE OXIDOREDUCTASE-RELATED"/>
    <property type="match status" value="1"/>
</dbReference>
<dbReference type="InterPro" id="IPR013154">
    <property type="entry name" value="ADH-like_N"/>
</dbReference>
<sequence length="309" mass="30611">MRAVWWRAVGPPSVLELGEAAEPVPGPGEVLIRVEVAGITFIETQTRAGRAPKAGAVPPAVLGNGVGGTVTAVGPAGDRGLVGRRVVASLNGTGGYAELAVAAARNVVPVPDGVPTLDATALLADGRTALGLHELAAPQPGETVLVEAAAGGVGSLLVQLALAAGARVVGAASGGRKLALIRDLGAEAVDYTVPGWADALRGLDVVYDGVGGTIGRAALAATAAGGRFVVHGAAGGPATQPGEGVTAYGFPELLRIGQRAPELATRALRAAAEGRLRPVIGQTFPLAEAAAAHAAIEARRTLGKTLLIV</sequence>
<feature type="domain" description="Enoyl reductase (ER)" evidence="3">
    <location>
        <begin position="10"/>
        <end position="307"/>
    </location>
</feature>
<organism evidence="4 5">
    <name type="scientific">Dactylosporangium aurantiacum</name>
    <dbReference type="NCBI Taxonomy" id="35754"/>
    <lineage>
        <taxon>Bacteria</taxon>
        <taxon>Bacillati</taxon>
        <taxon>Actinomycetota</taxon>
        <taxon>Actinomycetes</taxon>
        <taxon>Micromonosporales</taxon>
        <taxon>Micromonosporaceae</taxon>
        <taxon>Dactylosporangium</taxon>
    </lineage>
</organism>
<gene>
    <name evidence="4" type="ORF">Daura_25690</name>
</gene>
<dbReference type="GO" id="GO:0003960">
    <property type="term" value="F:quinone reductase (NADPH) activity"/>
    <property type="evidence" value="ECO:0007669"/>
    <property type="project" value="TreeGrafter"/>
</dbReference>
<reference evidence="4" key="1">
    <citation type="submission" date="2021-04" db="EMBL/GenBank/DDBJ databases">
        <title>Dactylosporangium aurantiacum NRRL B-8018 full assembly.</title>
        <authorList>
            <person name="Hartkoorn R.C."/>
            <person name="Beaudoing E."/>
            <person name="Hot D."/>
        </authorList>
    </citation>
    <scope>NUCLEOTIDE SEQUENCE</scope>
    <source>
        <strain evidence="4">NRRL B-8018</strain>
    </source>
</reference>
<evidence type="ECO:0000313" key="4">
    <source>
        <dbReference type="EMBL" id="UWZ59252.1"/>
    </source>
</evidence>
<keyword evidence="1" id="KW-0521">NADP</keyword>
<keyword evidence="5" id="KW-1185">Reference proteome</keyword>
<keyword evidence="2" id="KW-0560">Oxidoreductase</keyword>
<evidence type="ECO:0000256" key="2">
    <source>
        <dbReference type="ARBA" id="ARBA00023002"/>
    </source>
</evidence>
<dbReference type="SUPFAM" id="SSF50129">
    <property type="entry name" value="GroES-like"/>
    <property type="match status" value="1"/>
</dbReference>
<dbReference type="EMBL" id="CP073767">
    <property type="protein sequence ID" value="UWZ59252.1"/>
    <property type="molecule type" value="Genomic_DNA"/>
</dbReference>
<dbReference type="KEGG" id="daur:Daura_25690"/>
<dbReference type="Gene3D" id="3.90.180.10">
    <property type="entry name" value="Medium-chain alcohol dehydrogenases, catalytic domain"/>
    <property type="match status" value="1"/>
</dbReference>
<dbReference type="SUPFAM" id="SSF51735">
    <property type="entry name" value="NAD(P)-binding Rossmann-fold domains"/>
    <property type="match status" value="1"/>
</dbReference>
<evidence type="ECO:0000259" key="3">
    <source>
        <dbReference type="SMART" id="SM00829"/>
    </source>
</evidence>
<dbReference type="AlphaFoldDB" id="A0A9Q9IN68"/>
<dbReference type="Gene3D" id="3.40.50.720">
    <property type="entry name" value="NAD(P)-binding Rossmann-like Domain"/>
    <property type="match status" value="1"/>
</dbReference>
<protein>
    <submittedName>
        <fullName evidence="4">Zinc-binding dehydrogenase</fullName>
    </submittedName>
</protein>
<name>A0A9Q9IN68_9ACTN</name>
<dbReference type="PANTHER" id="PTHR48106">
    <property type="entry name" value="QUINONE OXIDOREDUCTASE PIG3-RELATED"/>
    <property type="match status" value="1"/>
</dbReference>
<evidence type="ECO:0000313" key="5">
    <source>
        <dbReference type="Proteomes" id="UP001058003"/>
    </source>
</evidence>
<dbReference type="Pfam" id="PF13602">
    <property type="entry name" value="ADH_zinc_N_2"/>
    <property type="match status" value="1"/>
</dbReference>
<dbReference type="InterPro" id="IPR020843">
    <property type="entry name" value="ER"/>
</dbReference>
<dbReference type="InterPro" id="IPR011032">
    <property type="entry name" value="GroES-like_sf"/>
</dbReference>
<accession>A0A9Q9IN68</accession>
<dbReference type="OrthoDB" id="5195079at2"/>
<dbReference type="Proteomes" id="UP001058003">
    <property type="component" value="Chromosome"/>
</dbReference>
<dbReference type="InterPro" id="IPR036291">
    <property type="entry name" value="NAD(P)-bd_dom_sf"/>
</dbReference>
<dbReference type="GO" id="GO:0005829">
    <property type="term" value="C:cytosol"/>
    <property type="evidence" value="ECO:0007669"/>
    <property type="project" value="TreeGrafter"/>
</dbReference>
<evidence type="ECO:0000256" key="1">
    <source>
        <dbReference type="ARBA" id="ARBA00022857"/>
    </source>
</evidence>
<dbReference type="Pfam" id="PF08240">
    <property type="entry name" value="ADH_N"/>
    <property type="match status" value="1"/>
</dbReference>